<feature type="binding site" evidence="7">
    <location>
        <position position="82"/>
    </location>
    <ligand>
        <name>glycerol</name>
        <dbReference type="ChEBI" id="CHEBI:17754"/>
    </ligand>
</feature>
<feature type="binding site" evidence="7">
    <location>
        <position position="14"/>
    </location>
    <ligand>
        <name>ATP</name>
        <dbReference type="ChEBI" id="CHEBI:30616"/>
    </ligand>
</feature>
<feature type="binding site" evidence="7">
    <location>
        <position position="244"/>
    </location>
    <ligand>
        <name>sn-glycerol 3-phosphate</name>
        <dbReference type="ChEBI" id="CHEBI:57597"/>
    </ligand>
</feature>
<feature type="binding site" evidence="7">
    <location>
        <position position="245"/>
    </location>
    <ligand>
        <name>glycerol</name>
        <dbReference type="ChEBI" id="CHEBI:17754"/>
    </ligand>
</feature>
<feature type="binding site" evidence="7">
    <location>
        <position position="244"/>
    </location>
    <ligand>
        <name>glycerol</name>
        <dbReference type="ChEBI" id="CHEBI:17754"/>
    </ligand>
</feature>
<evidence type="ECO:0000259" key="9">
    <source>
        <dbReference type="Pfam" id="PF00370"/>
    </source>
</evidence>
<accession>A0ABQ4RZ49</accession>
<dbReference type="Pfam" id="PF02782">
    <property type="entry name" value="FGGY_C"/>
    <property type="match status" value="1"/>
</dbReference>
<dbReference type="GO" id="GO:0016301">
    <property type="term" value="F:kinase activity"/>
    <property type="evidence" value="ECO:0007669"/>
    <property type="project" value="UniProtKB-KW"/>
</dbReference>
<feature type="domain" description="Carbohydrate kinase FGGY N-terminal" evidence="9">
    <location>
        <begin position="4"/>
        <end position="251"/>
    </location>
</feature>
<feature type="binding site" evidence="7">
    <location>
        <position position="314"/>
    </location>
    <ligand>
        <name>ATP</name>
        <dbReference type="ChEBI" id="CHEBI:30616"/>
    </ligand>
</feature>
<evidence type="ECO:0000256" key="7">
    <source>
        <dbReference type="HAMAP-Rule" id="MF_00186"/>
    </source>
</evidence>
<dbReference type="Gene3D" id="3.30.420.40">
    <property type="match status" value="2"/>
</dbReference>
<feature type="binding site" evidence="7">
    <location>
        <position position="411"/>
    </location>
    <ligand>
        <name>ADP</name>
        <dbReference type="ChEBI" id="CHEBI:456216"/>
    </ligand>
</feature>
<feature type="binding site" evidence="7">
    <location>
        <position position="415"/>
    </location>
    <ligand>
        <name>ADP</name>
        <dbReference type="ChEBI" id="CHEBI:456216"/>
    </ligand>
</feature>
<dbReference type="SUPFAM" id="SSF53067">
    <property type="entry name" value="Actin-like ATPase domain"/>
    <property type="match status" value="2"/>
</dbReference>
<comment type="function">
    <text evidence="7">Key enzyme in the regulation of glycerol uptake and metabolism. Catalyzes the phosphorylation of glycerol to yield sn-glycerol 3-phosphate.</text>
</comment>
<keyword evidence="12" id="KW-1185">Reference proteome</keyword>
<feature type="binding site" evidence="7">
    <location>
        <position position="310"/>
    </location>
    <ligand>
        <name>ADP</name>
        <dbReference type="ChEBI" id="CHEBI:456216"/>
    </ligand>
</feature>
<dbReference type="PIRSF" id="PIRSF000538">
    <property type="entry name" value="GlpK"/>
    <property type="match status" value="1"/>
</dbReference>
<dbReference type="InterPro" id="IPR018483">
    <property type="entry name" value="Carb_kinase_FGGY_CS"/>
</dbReference>
<comment type="activity regulation">
    <text evidence="7">Inhibited by fructose 1,6-bisphosphate (FBP).</text>
</comment>
<evidence type="ECO:0000256" key="5">
    <source>
        <dbReference type="ARBA" id="ARBA00022798"/>
    </source>
</evidence>
<dbReference type="PANTHER" id="PTHR10196:SF69">
    <property type="entry name" value="GLYCEROL KINASE"/>
    <property type="match status" value="1"/>
</dbReference>
<gene>
    <name evidence="7 11" type="primary">glpK</name>
    <name evidence="11" type="ORF">OCOJLMKI_2048</name>
</gene>
<dbReference type="HAMAP" id="MF_00186">
    <property type="entry name" value="Glycerol_kin"/>
    <property type="match status" value="1"/>
</dbReference>
<organism evidence="11 12">
    <name type="scientific">Methylobacterium iners</name>
    <dbReference type="NCBI Taxonomy" id="418707"/>
    <lineage>
        <taxon>Bacteria</taxon>
        <taxon>Pseudomonadati</taxon>
        <taxon>Pseudomonadota</taxon>
        <taxon>Alphaproteobacteria</taxon>
        <taxon>Hyphomicrobiales</taxon>
        <taxon>Methylobacteriaceae</taxon>
        <taxon>Methylobacterium</taxon>
    </lineage>
</organism>
<feature type="binding site" evidence="7">
    <location>
        <position position="16"/>
    </location>
    <ligand>
        <name>ADP</name>
        <dbReference type="ChEBI" id="CHEBI:456216"/>
    </ligand>
</feature>
<feature type="binding site" evidence="7">
    <location>
        <position position="12"/>
    </location>
    <ligand>
        <name>ADP</name>
        <dbReference type="ChEBI" id="CHEBI:456216"/>
    </ligand>
</feature>
<feature type="binding site" evidence="7">
    <location>
        <position position="83"/>
    </location>
    <ligand>
        <name>glycerol</name>
        <dbReference type="ChEBI" id="CHEBI:17754"/>
    </ligand>
</feature>
<evidence type="ECO:0000256" key="1">
    <source>
        <dbReference type="ARBA" id="ARBA00009156"/>
    </source>
</evidence>
<feature type="binding site" evidence="7">
    <location>
        <position position="12"/>
    </location>
    <ligand>
        <name>ATP</name>
        <dbReference type="ChEBI" id="CHEBI:30616"/>
    </ligand>
</feature>
<dbReference type="EMBL" id="BPQP01000030">
    <property type="protein sequence ID" value="GJD94842.1"/>
    <property type="molecule type" value="Genomic_DNA"/>
</dbReference>
<evidence type="ECO:0000259" key="10">
    <source>
        <dbReference type="Pfam" id="PF02782"/>
    </source>
</evidence>
<feature type="domain" description="Carbohydrate kinase FGGY C-terminal" evidence="10">
    <location>
        <begin position="261"/>
        <end position="450"/>
    </location>
</feature>
<dbReference type="PROSITE" id="PS00445">
    <property type="entry name" value="FGGY_KINASES_2"/>
    <property type="match status" value="1"/>
</dbReference>
<evidence type="ECO:0000313" key="11">
    <source>
        <dbReference type="EMBL" id="GJD94842.1"/>
    </source>
</evidence>
<keyword evidence="3 7" id="KW-0547">Nucleotide-binding</keyword>
<feature type="binding site" evidence="7">
    <location>
        <position position="266"/>
    </location>
    <ligand>
        <name>ATP</name>
        <dbReference type="ChEBI" id="CHEBI:30616"/>
    </ligand>
</feature>
<evidence type="ECO:0000256" key="2">
    <source>
        <dbReference type="ARBA" id="ARBA00022679"/>
    </source>
</evidence>
<dbReference type="Proteomes" id="UP001055125">
    <property type="component" value="Unassembled WGS sequence"/>
</dbReference>
<dbReference type="NCBIfam" id="NF000756">
    <property type="entry name" value="PRK00047.1"/>
    <property type="match status" value="1"/>
</dbReference>
<evidence type="ECO:0000313" key="12">
    <source>
        <dbReference type="Proteomes" id="UP001055125"/>
    </source>
</evidence>
<dbReference type="PANTHER" id="PTHR10196">
    <property type="entry name" value="SUGAR KINASE"/>
    <property type="match status" value="1"/>
</dbReference>
<comment type="pathway">
    <text evidence="7">Polyol metabolism; glycerol degradation via glycerol kinase pathway; sn-glycerol 3-phosphate from glycerol: step 1/1.</text>
</comment>
<feature type="binding site" evidence="7">
    <location>
        <position position="310"/>
    </location>
    <ligand>
        <name>ATP</name>
        <dbReference type="ChEBI" id="CHEBI:30616"/>
    </ligand>
</feature>
<keyword evidence="5 7" id="KW-0319">Glycerol metabolism</keyword>
<reference evidence="11" key="1">
    <citation type="journal article" date="2021" name="Front. Microbiol.">
        <title>Comprehensive Comparative Genomics and Phenotyping of Methylobacterium Species.</title>
        <authorList>
            <person name="Alessa O."/>
            <person name="Ogura Y."/>
            <person name="Fujitani Y."/>
            <person name="Takami H."/>
            <person name="Hayashi T."/>
            <person name="Sahin N."/>
            <person name="Tani A."/>
        </authorList>
    </citation>
    <scope>NUCLEOTIDE SEQUENCE</scope>
    <source>
        <strain evidence="11">DSM 19015</strain>
    </source>
</reference>
<dbReference type="InterPro" id="IPR005999">
    <property type="entry name" value="Glycerol_kin"/>
</dbReference>
<sequence length="501" mass="54608">MTRYVGAIDQGTTSSRFIVFDRHGDIVALAQREHEQIYPRPGHVEHDPLEIWRNTGLVMREALDLAGLQPSDLVSIGITNQRETTLIWDRRTGQPLHNALVWQDTRVDGLVAQFAREGGKDRFRAVTGLPLASYFSGLKLAWLLDVVPGARAKAEAGDVLFGNIDTWLVWNLSGGSDGGLHVTDVTNASRTQLMALKSLQWDDGILSAFGIPRAMLPRIVSSSEVYGECRAPFAGVPIAGILGDQQAALFGQTCFRPGEAKNTYGTGCFVLMNTGAEPVDSNCGLVTTVGYKLDGQPPVYALEGSIAVTGALVQWLRDNLGIIRTSDEIEPLARTVSDNGDVYFVPAFSGLYAPHWQESARGIIAGLTRYANKGHIARAALEATAYQTREVLEAMAKDSGIAIKELRTDGGMVRNDLLMQFQADILDVPVVRPKVTETTALGAAYAAGLATGYWNSPDDLIANWGVDHRWHPGMGAEQRRTLYAAWAKAVERSFDWTTPRD</sequence>
<feature type="binding site" evidence="7">
    <location>
        <position position="266"/>
    </location>
    <ligand>
        <name>ADP</name>
        <dbReference type="ChEBI" id="CHEBI:456216"/>
    </ligand>
</feature>
<dbReference type="Pfam" id="PF00370">
    <property type="entry name" value="FGGY_N"/>
    <property type="match status" value="1"/>
</dbReference>
<dbReference type="NCBIfam" id="TIGR01311">
    <property type="entry name" value="glycerol_kin"/>
    <property type="match status" value="1"/>
</dbReference>
<evidence type="ECO:0000256" key="4">
    <source>
        <dbReference type="ARBA" id="ARBA00022777"/>
    </source>
</evidence>
<dbReference type="InterPro" id="IPR018484">
    <property type="entry name" value="FGGY_N"/>
</dbReference>
<evidence type="ECO:0000256" key="6">
    <source>
        <dbReference type="ARBA" id="ARBA00022840"/>
    </source>
</evidence>
<keyword evidence="2 7" id="KW-0808">Transferase</keyword>
<dbReference type="InterPro" id="IPR043129">
    <property type="entry name" value="ATPase_NBD"/>
</dbReference>
<dbReference type="InterPro" id="IPR018485">
    <property type="entry name" value="FGGY_C"/>
</dbReference>
<feature type="binding site" evidence="7">
    <location>
        <position position="134"/>
    </location>
    <ligand>
        <name>glycerol</name>
        <dbReference type="ChEBI" id="CHEBI:17754"/>
    </ligand>
</feature>
<protein>
    <recommendedName>
        <fullName evidence="7">Glycerol kinase</fullName>
        <ecNumber evidence="7">2.7.1.30</ecNumber>
    </recommendedName>
    <alternativeName>
        <fullName evidence="7">ATP:glycerol 3-phosphotransferase</fullName>
    </alternativeName>
    <alternativeName>
        <fullName evidence="7">Glycerokinase</fullName>
        <shortName evidence="7">GK</shortName>
    </alternativeName>
</protein>
<evidence type="ECO:0000256" key="3">
    <source>
        <dbReference type="ARBA" id="ARBA00022741"/>
    </source>
</evidence>
<keyword evidence="4 7" id="KW-0418">Kinase</keyword>
<feature type="binding site" evidence="7">
    <location>
        <position position="12"/>
    </location>
    <ligand>
        <name>sn-glycerol 3-phosphate</name>
        <dbReference type="ChEBI" id="CHEBI:57597"/>
    </ligand>
</feature>
<comment type="catalytic activity">
    <reaction evidence="7">
        <text>glycerol + ATP = sn-glycerol 3-phosphate + ADP + H(+)</text>
        <dbReference type="Rhea" id="RHEA:21644"/>
        <dbReference type="ChEBI" id="CHEBI:15378"/>
        <dbReference type="ChEBI" id="CHEBI:17754"/>
        <dbReference type="ChEBI" id="CHEBI:30616"/>
        <dbReference type="ChEBI" id="CHEBI:57597"/>
        <dbReference type="ChEBI" id="CHEBI:456216"/>
        <dbReference type="EC" id="2.7.1.30"/>
    </reaction>
</comment>
<comment type="caution">
    <text evidence="11">The sequence shown here is derived from an EMBL/GenBank/DDBJ whole genome shotgun (WGS) entry which is preliminary data.</text>
</comment>
<feature type="binding site" evidence="7">
    <location>
        <position position="411"/>
    </location>
    <ligand>
        <name>ATP</name>
        <dbReference type="ChEBI" id="CHEBI:30616"/>
    </ligand>
</feature>
<feature type="binding site" evidence="7">
    <location>
        <position position="82"/>
    </location>
    <ligand>
        <name>sn-glycerol 3-phosphate</name>
        <dbReference type="ChEBI" id="CHEBI:57597"/>
    </ligand>
</feature>
<dbReference type="EC" id="2.7.1.30" evidence="7"/>
<evidence type="ECO:0000256" key="8">
    <source>
        <dbReference type="RuleBase" id="RU003733"/>
    </source>
</evidence>
<comment type="similarity">
    <text evidence="1 7 8">Belongs to the FGGY kinase family.</text>
</comment>
<dbReference type="CDD" id="cd07769">
    <property type="entry name" value="ASKHA_NBD_FGGY_GK"/>
    <property type="match status" value="1"/>
</dbReference>
<feature type="binding site" evidence="7">
    <location>
        <position position="83"/>
    </location>
    <ligand>
        <name>sn-glycerol 3-phosphate</name>
        <dbReference type="ChEBI" id="CHEBI:57597"/>
    </ligand>
</feature>
<dbReference type="InterPro" id="IPR000577">
    <property type="entry name" value="Carb_kinase_FGGY"/>
</dbReference>
<feature type="binding site" evidence="7">
    <location>
        <position position="134"/>
    </location>
    <ligand>
        <name>sn-glycerol 3-phosphate</name>
        <dbReference type="ChEBI" id="CHEBI:57597"/>
    </ligand>
</feature>
<feature type="binding site" evidence="7">
    <location>
        <position position="13"/>
    </location>
    <ligand>
        <name>ATP</name>
        <dbReference type="ChEBI" id="CHEBI:30616"/>
    </ligand>
</feature>
<reference evidence="11" key="2">
    <citation type="submission" date="2021-08" db="EMBL/GenBank/DDBJ databases">
        <authorList>
            <person name="Tani A."/>
            <person name="Ola A."/>
            <person name="Ogura Y."/>
            <person name="Katsura K."/>
            <person name="Hayashi T."/>
        </authorList>
    </citation>
    <scope>NUCLEOTIDE SEQUENCE</scope>
    <source>
        <strain evidence="11">DSM 19015</strain>
    </source>
</reference>
<proteinExistence type="inferred from homology"/>
<keyword evidence="6 7" id="KW-0067">ATP-binding</keyword>
<name>A0ABQ4RZ49_9HYPH</name>
<dbReference type="RefSeq" id="WP_238244005.1">
    <property type="nucleotide sequence ID" value="NZ_BPQP01000030.1"/>
</dbReference>